<proteinExistence type="predicted"/>
<feature type="chain" id="PRO_5027110087" evidence="1">
    <location>
        <begin position="21"/>
        <end position="81"/>
    </location>
</feature>
<evidence type="ECO:0000313" key="2">
    <source>
        <dbReference type="EMBL" id="CAB4278289.1"/>
    </source>
</evidence>
<organism evidence="2 3">
    <name type="scientific">Prunus armeniaca</name>
    <name type="common">Apricot</name>
    <name type="synonym">Armeniaca vulgaris</name>
    <dbReference type="NCBI Taxonomy" id="36596"/>
    <lineage>
        <taxon>Eukaryota</taxon>
        <taxon>Viridiplantae</taxon>
        <taxon>Streptophyta</taxon>
        <taxon>Embryophyta</taxon>
        <taxon>Tracheophyta</taxon>
        <taxon>Spermatophyta</taxon>
        <taxon>Magnoliopsida</taxon>
        <taxon>eudicotyledons</taxon>
        <taxon>Gunneridae</taxon>
        <taxon>Pentapetalae</taxon>
        <taxon>rosids</taxon>
        <taxon>fabids</taxon>
        <taxon>Rosales</taxon>
        <taxon>Rosaceae</taxon>
        <taxon>Amygdaloideae</taxon>
        <taxon>Amygdaleae</taxon>
        <taxon>Prunus</taxon>
    </lineage>
</organism>
<evidence type="ECO:0000256" key="1">
    <source>
        <dbReference type="SAM" id="SignalP"/>
    </source>
</evidence>
<sequence>MTKKLLFSISLSLLSYPGQDLDWRENREIEGGGDRKGEEEKVGCDEERMGRERKIGWVVVRRGWEGKGGEGRSTLFFISFI</sequence>
<dbReference type="Proteomes" id="UP000507222">
    <property type="component" value="Unassembled WGS sequence"/>
</dbReference>
<evidence type="ECO:0000313" key="3">
    <source>
        <dbReference type="Proteomes" id="UP000507222"/>
    </source>
</evidence>
<reference evidence="2 3" key="1">
    <citation type="submission" date="2020-05" db="EMBL/GenBank/DDBJ databases">
        <authorList>
            <person name="Campoy J."/>
            <person name="Schneeberger K."/>
            <person name="Spophaly S."/>
        </authorList>
    </citation>
    <scope>NUCLEOTIDE SEQUENCE [LARGE SCALE GENOMIC DNA]</scope>
    <source>
        <strain evidence="2">PruArmRojPasFocal</strain>
    </source>
</reference>
<protein>
    <submittedName>
        <fullName evidence="2">Uncharacterized protein</fullName>
    </submittedName>
</protein>
<keyword evidence="1" id="KW-0732">Signal</keyword>
<gene>
    <name evidence="2" type="ORF">CURHAP_LOCUS28891</name>
</gene>
<dbReference type="AlphaFoldDB" id="A0A6J5UP21"/>
<dbReference type="EMBL" id="CAEKDK010000004">
    <property type="protein sequence ID" value="CAB4278289.1"/>
    <property type="molecule type" value="Genomic_DNA"/>
</dbReference>
<feature type="signal peptide" evidence="1">
    <location>
        <begin position="1"/>
        <end position="20"/>
    </location>
</feature>
<accession>A0A6J5UP21</accession>
<name>A0A6J5UP21_PRUAR</name>